<protein>
    <submittedName>
        <fullName evidence="2">Uncharacterized protein</fullName>
    </submittedName>
</protein>
<proteinExistence type="predicted"/>
<feature type="region of interest" description="Disordered" evidence="1">
    <location>
        <begin position="149"/>
        <end position="172"/>
    </location>
</feature>
<reference evidence="3" key="1">
    <citation type="submission" date="2015-12" db="EMBL/GenBank/DDBJ databases">
        <title>Genome sequence of a biocontrol rhizobacterium Chryseobacterium kwangjuense strain KJ1R5 isolated from pepper (Capsicum annuum L.).</title>
        <authorList>
            <person name="Jeong J.-J."/>
            <person name="Park H."/>
            <person name="Mannaa M."/>
            <person name="Sang M.K."/>
            <person name="Choi I.-G."/>
            <person name="Kim K.D."/>
        </authorList>
    </citation>
    <scope>NUCLEOTIDE SEQUENCE [LARGE SCALE GENOMIC DNA]</scope>
    <source>
        <strain evidence="3">KJ1R5</strain>
    </source>
</reference>
<dbReference type="RefSeq" id="WP_062653041.1">
    <property type="nucleotide sequence ID" value="NZ_LPUR01000017.1"/>
</dbReference>
<dbReference type="EMBL" id="LPUR01000017">
    <property type="protein sequence ID" value="KXH80548.1"/>
    <property type="molecule type" value="Genomic_DNA"/>
</dbReference>
<dbReference type="OrthoDB" id="1274006at2"/>
<dbReference type="Proteomes" id="UP000070513">
    <property type="component" value="Unassembled WGS sequence"/>
</dbReference>
<accession>A0A135W6J0</accession>
<gene>
    <name evidence="2" type="ORF">AU378_19350</name>
</gene>
<evidence type="ECO:0000313" key="3">
    <source>
        <dbReference type="Proteomes" id="UP000070513"/>
    </source>
</evidence>
<reference evidence="2 3" key="2">
    <citation type="journal article" date="2016" name="Genome Announc.">
        <title>Draft Genome Sequence of a Biocontrol Rhizobacterium, Chryseobacterium kwangjuense Strain KJ1R5, Isolated from Pepper (Capsicum annuum).</title>
        <authorList>
            <person name="Jeong J.J."/>
            <person name="Park H."/>
            <person name="Park B.H."/>
            <person name="Mannaa M."/>
            <person name="Sang M.K."/>
            <person name="Choi I.G."/>
            <person name="Kim K.D."/>
        </authorList>
    </citation>
    <scope>NUCLEOTIDE SEQUENCE [LARGE SCALE GENOMIC DNA]</scope>
    <source>
        <strain evidence="2 3">KJ1R5</strain>
    </source>
</reference>
<dbReference type="AlphaFoldDB" id="A0A135W6J0"/>
<comment type="caution">
    <text evidence="2">The sequence shown here is derived from an EMBL/GenBank/DDBJ whole genome shotgun (WGS) entry which is preliminary data.</text>
</comment>
<evidence type="ECO:0000313" key="2">
    <source>
        <dbReference type="EMBL" id="KXH80548.1"/>
    </source>
</evidence>
<feature type="compositionally biased region" description="Polar residues" evidence="1">
    <location>
        <begin position="152"/>
        <end position="167"/>
    </location>
</feature>
<name>A0A135W6J0_9FLAO</name>
<organism evidence="2 3">
    <name type="scientific">Chryseobacterium kwangjuense</name>
    <dbReference type="NCBI Taxonomy" id="267125"/>
    <lineage>
        <taxon>Bacteria</taxon>
        <taxon>Pseudomonadati</taxon>
        <taxon>Bacteroidota</taxon>
        <taxon>Flavobacteriia</taxon>
        <taxon>Flavobacteriales</taxon>
        <taxon>Weeksellaceae</taxon>
        <taxon>Chryseobacterium group</taxon>
        <taxon>Chryseobacterium</taxon>
    </lineage>
</organism>
<evidence type="ECO:0000256" key="1">
    <source>
        <dbReference type="SAM" id="MobiDB-lite"/>
    </source>
</evidence>
<sequence length="251" mass="27337">MKKITVFTLMLAGIAVLGQKVSDYKYISVPEKLKDFENKEPYGLEALLAKGLAGKKYIVVQTLKDWPAEAKDNPCSVGYANVSDNSSLLKNKVLFEIKDCNQKLIFSAKGASNIKSFKEGFQDALKEAIVAVPVSNPVEIVQTVKTEPVSVPSENKSETAPSSSVSENKSEKYTNGKLDLQKIQVDASQFILAESGSSVPFAVFKASSKRDVFRVKLRDGSSTIGYFENGNIVIDMPQSGGDFTKEVFSGK</sequence>